<accession>A0A0W0CYI1</accession>
<dbReference type="GO" id="GO:0090730">
    <property type="term" value="C:Las1 complex"/>
    <property type="evidence" value="ECO:0007669"/>
    <property type="project" value="EnsemblFungi"/>
</dbReference>
<dbReference type="GO" id="GO:0030687">
    <property type="term" value="C:preribosome, large subunit precursor"/>
    <property type="evidence" value="ECO:0007669"/>
    <property type="project" value="EnsemblFungi"/>
</dbReference>
<dbReference type="VEuPathDB" id="FungiDB:CAGL0M05885g"/>
<dbReference type="GO" id="GO:0005730">
    <property type="term" value="C:nucleolus"/>
    <property type="evidence" value="ECO:0007669"/>
    <property type="project" value="EnsemblFungi"/>
</dbReference>
<feature type="coiled-coil region" evidence="1">
    <location>
        <begin position="434"/>
        <end position="461"/>
    </location>
</feature>
<organism evidence="2 3">
    <name type="scientific">Candida glabrata</name>
    <name type="common">Yeast</name>
    <name type="synonym">Torulopsis glabrata</name>
    <dbReference type="NCBI Taxonomy" id="5478"/>
    <lineage>
        <taxon>Eukaryota</taxon>
        <taxon>Fungi</taxon>
        <taxon>Dikarya</taxon>
        <taxon>Ascomycota</taxon>
        <taxon>Saccharomycotina</taxon>
        <taxon>Saccharomycetes</taxon>
        <taxon>Saccharomycetales</taxon>
        <taxon>Saccharomycetaceae</taxon>
        <taxon>Nakaseomyces</taxon>
    </lineage>
</organism>
<dbReference type="Proteomes" id="UP000054886">
    <property type="component" value="Unassembled WGS sequence"/>
</dbReference>
<dbReference type="GO" id="GO:0000448">
    <property type="term" value="P:cleavage in ITS2 between 5.8S rRNA and LSU-rRNA of tricistronic rRNA transcript (SSU-rRNA, 5.8S rRNA, LSU-rRNA)"/>
    <property type="evidence" value="ECO:0007669"/>
    <property type="project" value="EnsemblFungi"/>
</dbReference>
<keyword evidence="1" id="KW-0175">Coiled coil</keyword>
<protein>
    <submittedName>
        <fullName evidence="2">Protein LAS1</fullName>
    </submittedName>
</protein>
<evidence type="ECO:0000313" key="2">
    <source>
        <dbReference type="EMBL" id="KTB04136.1"/>
    </source>
</evidence>
<dbReference type="Pfam" id="PF04031">
    <property type="entry name" value="Las1"/>
    <property type="match status" value="1"/>
</dbReference>
<dbReference type="GO" id="GO:0004521">
    <property type="term" value="F:RNA endonuclease activity"/>
    <property type="evidence" value="ECO:0007669"/>
    <property type="project" value="EnsemblFungi"/>
</dbReference>
<proteinExistence type="predicted"/>
<dbReference type="AlphaFoldDB" id="A0A0W0CYI1"/>
<comment type="caution">
    <text evidence="2">The sequence shown here is derived from an EMBL/GenBank/DDBJ whole genome shotgun (WGS) entry which is preliminary data.</text>
</comment>
<dbReference type="InterPro" id="IPR007174">
    <property type="entry name" value="Las1"/>
</dbReference>
<dbReference type="EMBL" id="LLZZ01000117">
    <property type="protein sequence ID" value="KTB04136.1"/>
    <property type="molecule type" value="Genomic_DNA"/>
</dbReference>
<evidence type="ECO:0000256" key="1">
    <source>
        <dbReference type="SAM" id="Coils"/>
    </source>
</evidence>
<dbReference type="VEuPathDB" id="FungiDB:GWK60_M05841"/>
<dbReference type="PANTHER" id="PTHR15002">
    <property type="entry name" value="RIBOSOMAL BIOGENESIS PROTEIN LAS1L"/>
    <property type="match status" value="1"/>
</dbReference>
<evidence type="ECO:0000313" key="3">
    <source>
        <dbReference type="Proteomes" id="UP000054886"/>
    </source>
</evidence>
<dbReference type="PANTHER" id="PTHR15002:SF0">
    <property type="entry name" value="RIBOSOMAL BIOGENESIS PROTEIN LAS1L"/>
    <property type="match status" value="1"/>
</dbReference>
<sequence length="488" mass="57499">MSHGRVVPWKDEKELDELKQWFYSVSDGNDLRLKAISRVKSYKLKGSQYLPHVIDSTAQLTSAILADEKHGGSDDLFDKMNIRMTYTMAMIRFVNGVLDPSQQTQFAIPLHTIARNVGLPSWFVDLRHWGTHERDLPNIDMLRMAAKDALQWLWKNYWDNDELDDSLNEDDALDEETIRQQEYLDRLRLKIELWKNNNTELRDNCNIWLEEKNSIISSDNFVVDDGGKTNSSKADQLVKFIDETITEVKYLWKVIRDKNLFMRTFLKFYDDLFLSLLVRKLPGFDLELIKWMFSAYTVLYQDGNLELKQDLYAIRSRFSKWIVLEKELLSPLVSLLNIRSRISELSELFNPDMTFMQFKLLSLLVKKLEEDIGNHNWRRKKRRKDNNDTTAKLNDTQRQWNQLVADYLKSHVMLEEEKQFSMYGAKAKAVVKKAKEASVHNNELSDDLQKLKQRLLNLKSKESVKPPSIETFNWDSHDDWQPMPFGIL</sequence>
<dbReference type="VEuPathDB" id="FungiDB:GVI51_M05841"/>
<name>A0A0W0CYI1_CANGB</name>
<dbReference type="VEuPathDB" id="FungiDB:B1J91_M05885g"/>
<gene>
    <name evidence="2" type="ORF">AO440_004107</name>
</gene>
<reference evidence="2 3" key="1">
    <citation type="submission" date="2015-10" db="EMBL/GenBank/DDBJ databases">
        <title>Draft genomes sequences of Candida glabrata isolates 1A, 1B, 2A, 2B, 3A and 3B.</title>
        <authorList>
            <person name="Haavelsrud O.E."/>
            <person name="Gaustad P."/>
        </authorList>
    </citation>
    <scope>NUCLEOTIDE SEQUENCE [LARGE SCALE GENOMIC DNA]</scope>
    <source>
        <strain evidence="2">910700640</strain>
    </source>
</reference>